<dbReference type="EMBL" id="LBVL01000001">
    <property type="protein sequence ID" value="KKQ86214.1"/>
    <property type="molecule type" value="Genomic_DNA"/>
</dbReference>
<dbReference type="PANTHER" id="PTHR43179:SF12">
    <property type="entry name" value="GALACTOFURANOSYLTRANSFERASE GLFT2"/>
    <property type="match status" value="1"/>
</dbReference>
<dbReference type="Gene3D" id="3.90.550.10">
    <property type="entry name" value="Spore Coat Polysaccharide Biosynthesis Protein SpsA, Chain A"/>
    <property type="match status" value="1"/>
</dbReference>
<evidence type="ECO:0000256" key="2">
    <source>
        <dbReference type="ARBA" id="ARBA00022676"/>
    </source>
</evidence>
<dbReference type="AlphaFoldDB" id="A0A0G0NJZ6"/>
<proteinExistence type="inferred from homology"/>
<dbReference type="CDD" id="cd04186">
    <property type="entry name" value="GT_2_like_c"/>
    <property type="match status" value="1"/>
</dbReference>
<comment type="caution">
    <text evidence="4">The sequence shown here is derived from an EMBL/GenBank/DDBJ whole genome shotgun (WGS) entry which is preliminary data.</text>
</comment>
<dbReference type="GO" id="GO:0016757">
    <property type="term" value="F:glycosyltransferase activity"/>
    <property type="evidence" value="ECO:0007669"/>
    <property type="project" value="UniProtKB-KW"/>
</dbReference>
<evidence type="ECO:0000256" key="1">
    <source>
        <dbReference type="ARBA" id="ARBA00006739"/>
    </source>
</evidence>
<keyword evidence="3 4" id="KW-0808">Transferase</keyword>
<evidence type="ECO:0000313" key="5">
    <source>
        <dbReference type="Proteomes" id="UP000034081"/>
    </source>
</evidence>
<name>A0A0G0NJZ6_9BACT</name>
<reference evidence="4 5" key="1">
    <citation type="journal article" date="2015" name="Nature">
        <title>rRNA introns, odd ribosomes, and small enigmatic genomes across a large radiation of phyla.</title>
        <authorList>
            <person name="Brown C.T."/>
            <person name="Hug L.A."/>
            <person name="Thomas B.C."/>
            <person name="Sharon I."/>
            <person name="Castelle C.J."/>
            <person name="Singh A."/>
            <person name="Wilkins M.J."/>
            <person name="Williams K.H."/>
            <person name="Banfield J.F."/>
        </authorList>
    </citation>
    <scope>NUCLEOTIDE SEQUENCE [LARGE SCALE GENOMIC DNA]</scope>
</reference>
<comment type="similarity">
    <text evidence="1">Belongs to the glycosyltransferase 2 family.</text>
</comment>
<dbReference type="InterPro" id="IPR029044">
    <property type="entry name" value="Nucleotide-diphossugar_trans"/>
</dbReference>
<organism evidence="4 5">
    <name type="scientific">Candidatus Woesebacteria bacterium GW2011_GWB1_38_8</name>
    <dbReference type="NCBI Taxonomy" id="1618570"/>
    <lineage>
        <taxon>Bacteria</taxon>
        <taxon>Candidatus Woeseibacteriota</taxon>
    </lineage>
</organism>
<evidence type="ECO:0000313" key="4">
    <source>
        <dbReference type="EMBL" id="KKQ86214.1"/>
    </source>
</evidence>
<dbReference type="Pfam" id="PF13641">
    <property type="entry name" value="Glyco_tranf_2_3"/>
    <property type="match status" value="1"/>
</dbReference>
<dbReference type="Proteomes" id="UP000034081">
    <property type="component" value="Unassembled WGS sequence"/>
</dbReference>
<gene>
    <name evidence="4" type="ORF">UT08_C0001G0080</name>
</gene>
<dbReference type="SUPFAM" id="SSF53448">
    <property type="entry name" value="Nucleotide-diphospho-sugar transferases"/>
    <property type="match status" value="1"/>
</dbReference>
<accession>A0A0G0NJZ6</accession>
<dbReference type="PANTHER" id="PTHR43179">
    <property type="entry name" value="RHAMNOSYLTRANSFERASE WBBL"/>
    <property type="match status" value="1"/>
</dbReference>
<keyword evidence="2" id="KW-0328">Glycosyltransferase</keyword>
<sequence length="306" mass="35338">MKVFIVILNWNRANDTIECLKSVSELRIKNYKLSVVVVDNASSDGSSDKINTFLHATDYKLLVNNVNLGYVGGNNVGIKYALKNGANFILVLNNDTLLDKNLIAEFLEASKKYPDAGILSPKIYFAKGYEFHKDKYRKTELGKVIWYAGGKIDWDNVYGINEGVDEVDGGQFEKEMEIDFATGTCMFIRVNALKKTGAFDKKYFMYLEDVELSMRMKKKGWKIVYVPKANIWHKVAQSSRIGSNLNDYYITRNRLLFGMRYARLRTRFALYKESLRFLWSGRSWQRRGVLDYYLGILGKGSWNDRM</sequence>
<protein>
    <submittedName>
        <fullName evidence="4">Putative glycosyltransferase</fullName>
    </submittedName>
</protein>
<evidence type="ECO:0000256" key="3">
    <source>
        <dbReference type="ARBA" id="ARBA00022679"/>
    </source>
</evidence>
<dbReference type="STRING" id="1618570.UT08_C0001G0080"/>